<gene>
    <name evidence="16" type="primary">leuC</name>
    <name evidence="16" type="ORF">AB0T83_20155</name>
</gene>
<evidence type="ECO:0000259" key="15">
    <source>
        <dbReference type="Pfam" id="PF00330"/>
    </source>
</evidence>
<comment type="caution">
    <text evidence="16">The sequence shown here is derived from an EMBL/GenBank/DDBJ whole genome shotgun (WGS) entry which is preliminary data.</text>
</comment>
<dbReference type="CDD" id="cd01583">
    <property type="entry name" value="IPMI"/>
    <property type="match status" value="1"/>
</dbReference>
<accession>A0ABV3LC15</accession>
<evidence type="ECO:0000256" key="10">
    <source>
        <dbReference type="ARBA" id="ARBA00022723"/>
    </source>
</evidence>
<dbReference type="NCBIfam" id="TIGR00170">
    <property type="entry name" value="leuC"/>
    <property type="match status" value="1"/>
</dbReference>
<evidence type="ECO:0000256" key="14">
    <source>
        <dbReference type="ARBA" id="ARBA00023304"/>
    </source>
</evidence>
<dbReference type="PANTHER" id="PTHR43822">
    <property type="entry name" value="HOMOACONITASE, MITOCHONDRIAL-RELATED"/>
    <property type="match status" value="1"/>
</dbReference>
<dbReference type="InterPro" id="IPR036008">
    <property type="entry name" value="Aconitase_4Fe-4S_dom"/>
</dbReference>
<feature type="non-terminal residue" evidence="16">
    <location>
        <position position="462"/>
    </location>
</feature>
<comment type="catalytic activity">
    <reaction evidence="1">
        <text>(2R,3S)-3-isopropylmalate = (2S)-2-isopropylmalate</text>
        <dbReference type="Rhea" id="RHEA:32287"/>
        <dbReference type="ChEBI" id="CHEBI:1178"/>
        <dbReference type="ChEBI" id="CHEBI:35121"/>
        <dbReference type="EC" id="4.2.1.33"/>
    </reaction>
</comment>
<keyword evidence="10" id="KW-0479">Metal-binding</keyword>
<dbReference type="Pfam" id="PF00330">
    <property type="entry name" value="Aconitase"/>
    <property type="match status" value="1"/>
</dbReference>
<dbReference type="PRINTS" id="PR00415">
    <property type="entry name" value="ACONITASE"/>
</dbReference>
<evidence type="ECO:0000256" key="9">
    <source>
        <dbReference type="ARBA" id="ARBA00022605"/>
    </source>
</evidence>
<evidence type="ECO:0000313" key="16">
    <source>
        <dbReference type="EMBL" id="MEV8469042.1"/>
    </source>
</evidence>
<comment type="subunit">
    <text evidence="5">Heterodimer of LeuC and LeuD.</text>
</comment>
<evidence type="ECO:0000256" key="3">
    <source>
        <dbReference type="ARBA" id="ARBA00002695"/>
    </source>
</evidence>
<keyword evidence="14" id="KW-0100">Branched-chain amino acid biosynthesis</keyword>
<dbReference type="InterPro" id="IPR001030">
    <property type="entry name" value="Acoase/IPM_deHydtase_lsu_aba"/>
</dbReference>
<protein>
    <recommendedName>
        <fullName evidence="6">3-isopropylmalate dehydratase</fullName>
        <ecNumber evidence="6">4.2.1.33</ecNumber>
    </recommendedName>
</protein>
<evidence type="ECO:0000313" key="17">
    <source>
        <dbReference type="Proteomes" id="UP001553161"/>
    </source>
</evidence>
<evidence type="ECO:0000256" key="1">
    <source>
        <dbReference type="ARBA" id="ARBA00000491"/>
    </source>
</evidence>
<evidence type="ECO:0000256" key="12">
    <source>
        <dbReference type="ARBA" id="ARBA00023014"/>
    </source>
</evidence>
<dbReference type="PROSITE" id="PS00450">
    <property type="entry name" value="ACONITASE_1"/>
    <property type="match status" value="1"/>
</dbReference>
<dbReference type="SUPFAM" id="SSF53732">
    <property type="entry name" value="Aconitase iron-sulfur domain"/>
    <property type="match status" value="1"/>
</dbReference>
<dbReference type="Gene3D" id="3.30.499.10">
    <property type="entry name" value="Aconitase, domain 3"/>
    <property type="match status" value="2"/>
</dbReference>
<dbReference type="InterPro" id="IPR033941">
    <property type="entry name" value="IPMI_cat"/>
</dbReference>
<sequence>KTLYDKIWDAHLAHEAEDGTSLLYIDRHLVHEVTSPQAFEGLRMAGRTVRAPDKTIAVPDHNVPTTPGREDPKNMTEDSAIQVAALDKNARDFGIHYYPVSDVRQGIVHIVGPEQGWTLPGMTVVCGDSHTATHGAFGALAHGIGTSEVEHVLATQTLIQKKSRNMKVEITGKLQPGVTAKDITLAVIGVTGTAGGTGYVIEYCGEAIRDLSMEGRMTVCNMAIEGGARAGLIAPDEKTFAYVKGRPHAPKGADWDKAMEWWQTLYTDEGAHFDKVITLKGEEIEPVVTWGTSPEDVLPITAKVPAPEDFKGGKVEAAARSLEYMGLTPGTPLTEIEIDTVFIGSCTNGRIEDLRAAAAILKGRKIKDGMRAMVVPGSGLVRAQAEEEGLADIFKEAGFEWRLAGCSMCLAMNPDQLAPGERCAATSNRNFEGRQGRGGRTHLLSPAMAAAAAVTGKLTDVR</sequence>
<keyword evidence="11" id="KW-0408">Iron</keyword>
<dbReference type="InterPro" id="IPR018136">
    <property type="entry name" value="Aconitase_4Fe-4S_BS"/>
</dbReference>
<evidence type="ECO:0000256" key="8">
    <source>
        <dbReference type="ARBA" id="ARBA00022485"/>
    </source>
</evidence>
<evidence type="ECO:0000256" key="2">
    <source>
        <dbReference type="ARBA" id="ARBA00001966"/>
    </source>
</evidence>
<evidence type="ECO:0000256" key="4">
    <source>
        <dbReference type="ARBA" id="ARBA00004729"/>
    </source>
</evidence>
<dbReference type="InterPro" id="IPR015931">
    <property type="entry name" value="Acnase/IPM_dHydase_lsu_aba_1/3"/>
</dbReference>
<keyword evidence="8" id="KW-0004">4Fe-4S</keyword>
<name>A0ABV3LC15_9RHOB</name>
<organism evidence="16 17">
    <name type="scientific">Meridianimarinicoccus marinus</name>
    <dbReference type="NCBI Taxonomy" id="3231483"/>
    <lineage>
        <taxon>Bacteria</taxon>
        <taxon>Pseudomonadati</taxon>
        <taxon>Pseudomonadota</taxon>
        <taxon>Alphaproteobacteria</taxon>
        <taxon>Rhodobacterales</taxon>
        <taxon>Paracoccaceae</taxon>
        <taxon>Meridianimarinicoccus</taxon>
    </lineage>
</organism>
<evidence type="ECO:0000256" key="11">
    <source>
        <dbReference type="ARBA" id="ARBA00023004"/>
    </source>
</evidence>
<dbReference type="PROSITE" id="PS01244">
    <property type="entry name" value="ACONITASE_2"/>
    <property type="match status" value="1"/>
</dbReference>
<keyword evidence="17" id="KW-1185">Reference proteome</keyword>
<reference evidence="16 17" key="1">
    <citation type="submission" date="2024-07" db="EMBL/GenBank/DDBJ databases">
        <authorList>
            <person name="Kang M."/>
        </authorList>
    </citation>
    <scope>NUCLEOTIDE SEQUENCE [LARGE SCALE GENOMIC DNA]</scope>
    <source>
        <strain evidence="16 17">DFM31</strain>
    </source>
</reference>
<dbReference type="EMBL" id="JBFBVU010000076">
    <property type="protein sequence ID" value="MEV8469042.1"/>
    <property type="molecule type" value="Genomic_DNA"/>
</dbReference>
<feature type="domain" description="Aconitase/3-isopropylmalate dehydratase large subunit alpha/beta/alpha" evidence="15">
    <location>
        <begin position="5"/>
        <end position="456"/>
    </location>
</feature>
<evidence type="ECO:0000256" key="5">
    <source>
        <dbReference type="ARBA" id="ARBA00011271"/>
    </source>
</evidence>
<proteinExistence type="inferred from homology"/>
<keyword evidence="12" id="KW-0411">Iron-sulfur</keyword>
<keyword evidence="13 16" id="KW-0456">Lyase</keyword>
<dbReference type="PANTHER" id="PTHR43822:SF9">
    <property type="entry name" value="3-ISOPROPYLMALATE DEHYDRATASE"/>
    <property type="match status" value="1"/>
</dbReference>
<dbReference type="InterPro" id="IPR050067">
    <property type="entry name" value="IPM_dehydratase_rel_enz"/>
</dbReference>
<dbReference type="NCBIfam" id="NF009116">
    <property type="entry name" value="PRK12466.1"/>
    <property type="match status" value="1"/>
</dbReference>
<feature type="non-terminal residue" evidence="16">
    <location>
        <position position="1"/>
    </location>
</feature>
<evidence type="ECO:0000256" key="13">
    <source>
        <dbReference type="ARBA" id="ARBA00023239"/>
    </source>
</evidence>
<dbReference type="NCBIfam" id="NF004016">
    <property type="entry name" value="PRK05478.1"/>
    <property type="match status" value="1"/>
</dbReference>
<keyword evidence="7" id="KW-0432">Leucine biosynthesis</keyword>
<evidence type="ECO:0000256" key="7">
    <source>
        <dbReference type="ARBA" id="ARBA00022430"/>
    </source>
</evidence>
<evidence type="ECO:0000256" key="6">
    <source>
        <dbReference type="ARBA" id="ARBA00011998"/>
    </source>
</evidence>
<dbReference type="InterPro" id="IPR004430">
    <property type="entry name" value="3-IsopropMal_deHydase_lsu"/>
</dbReference>
<dbReference type="Proteomes" id="UP001553161">
    <property type="component" value="Unassembled WGS sequence"/>
</dbReference>
<dbReference type="RefSeq" id="WP_366194994.1">
    <property type="nucleotide sequence ID" value="NZ_JBFBVU010000076.1"/>
</dbReference>
<comment type="pathway">
    <text evidence="4">Amino-acid biosynthesis; L-leucine biosynthesis; L-leucine from 3-methyl-2-oxobutanoate: step 2/4.</text>
</comment>
<comment type="function">
    <text evidence="3">Catalyzes the isomerization between 2-isopropylmalate and 3-isopropylmalate, via the formation of 2-isopropylmaleate.</text>
</comment>
<dbReference type="EC" id="4.2.1.33" evidence="6"/>
<dbReference type="HAMAP" id="MF_01026">
    <property type="entry name" value="LeuC_type1"/>
    <property type="match status" value="1"/>
</dbReference>
<comment type="cofactor">
    <cofactor evidence="2">
        <name>[4Fe-4S] cluster</name>
        <dbReference type="ChEBI" id="CHEBI:49883"/>
    </cofactor>
</comment>
<keyword evidence="9" id="KW-0028">Amino-acid biosynthesis</keyword>
<dbReference type="GO" id="GO:0003861">
    <property type="term" value="F:3-isopropylmalate dehydratase activity"/>
    <property type="evidence" value="ECO:0007669"/>
    <property type="project" value="UniProtKB-EC"/>
</dbReference>